<dbReference type="PIRSF" id="PIRSF016478">
    <property type="entry name" value="Coatomer_esu"/>
    <property type="match status" value="1"/>
</dbReference>
<keyword evidence="8 12" id="KW-0333">Golgi apparatus</keyword>
<dbReference type="GO" id="GO:0015031">
    <property type="term" value="P:protein transport"/>
    <property type="evidence" value="ECO:0007669"/>
    <property type="project" value="UniProtKB-UniRule"/>
</dbReference>
<dbReference type="OrthoDB" id="310217at2759"/>
<protein>
    <recommendedName>
        <fullName evidence="12">Coatomer subunit epsilon</fullName>
    </recommendedName>
</protein>
<evidence type="ECO:0000256" key="4">
    <source>
        <dbReference type="ARBA" id="ARBA00022448"/>
    </source>
</evidence>
<keyword evidence="7 12" id="KW-0653">Protein transport</keyword>
<evidence type="ECO:0000256" key="5">
    <source>
        <dbReference type="ARBA" id="ARBA00022490"/>
    </source>
</evidence>
<reference evidence="13 14" key="1">
    <citation type="journal article" date="2018" name="Plant J.">
        <title>Genome sequences of Chlorella sorokiniana UTEX 1602 and Micractinium conductrix SAG 241.80: implications to maltose excretion by a green alga.</title>
        <authorList>
            <person name="Arriola M.B."/>
            <person name="Velmurugan N."/>
            <person name="Zhang Y."/>
            <person name="Plunkett M.H."/>
            <person name="Hondzo H."/>
            <person name="Barney B.M."/>
        </authorList>
    </citation>
    <scope>NUCLEOTIDE SEQUENCE [LARGE SCALE GENOMIC DNA]</scope>
    <source>
        <strain evidence="14">UTEX 1602</strain>
    </source>
</reference>
<keyword evidence="10 12" id="KW-0968">Cytoplasmic vesicle</keyword>
<sequence length="287" mass="31365">MADKLFAVRNTFYLGGYQSCISECSAATGLTDAERIERDVYLYRSYIELGTYDLVMSEIDSSSPMALQAVKALALYMKAQKEAALAQATEWRTDPVAASNPTVLLIAGLLYALEEDWVEALRACHTGGSLEMMALCVQVYLRMDRPDLAEKQVKAMSAVDDDATLTQLAAAWVGLHQGGAKVQEAFYIFQELGDKFAWTVRLHNGLAACQMRMGRWEDAEGELLQAFEKNPKDADTLANLVAVSLHLGKPAGRYVSQLKLVAPTHAIVKRSEEGEAAFDRAASAVSA</sequence>
<comment type="subcellular location">
    <subcellularLocation>
        <location evidence="2">Cytoplasmic vesicle</location>
        <location evidence="2">COPI-coated vesicle membrane</location>
        <topology evidence="2">Peripheral membrane protein</topology>
        <orientation evidence="2">Cytoplasmic side</orientation>
    </subcellularLocation>
    <subcellularLocation>
        <location evidence="1">Golgi apparatus membrane</location>
        <topology evidence="1">Peripheral membrane protein</topology>
        <orientation evidence="1">Cytoplasmic side</orientation>
    </subcellularLocation>
</comment>
<comment type="caution">
    <text evidence="13">The sequence shown here is derived from an EMBL/GenBank/DDBJ whole genome shotgun (WGS) entry which is preliminary data.</text>
</comment>
<dbReference type="GO" id="GO:0006890">
    <property type="term" value="P:retrograde vesicle-mediated transport, Golgi to endoplasmic reticulum"/>
    <property type="evidence" value="ECO:0007669"/>
    <property type="project" value="UniProtKB-UniRule"/>
</dbReference>
<keyword evidence="4 12" id="KW-0813">Transport</keyword>
<dbReference type="InterPro" id="IPR011990">
    <property type="entry name" value="TPR-like_helical_dom_sf"/>
</dbReference>
<dbReference type="FunFam" id="1.25.40.10:FF:000140">
    <property type="entry name" value="Coatomer subunit epsilon"/>
    <property type="match status" value="1"/>
</dbReference>
<dbReference type="GO" id="GO:0006891">
    <property type="term" value="P:intra-Golgi vesicle-mediated transport"/>
    <property type="evidence" value="ECO:0007669"/>
    <property type="project" value="TreeGrafter"/>
</dbReference>
<accession>A0A2P6TVU9</accession>
<evidence type="ECO:0000256" key="1">
    <source>
        <dbReference type="ARBA" id="ARBA00004255"/>
    </source>
</evidence>
<evidence type="ECO:0000256" key="3">
    <source>
        <dbReference type="ARBA" id="ARBA00008827"/>
    </source>
</evidence>
<dbReference type="Pfam" id="PF04733">
    <property type="entry name" value="Coatomer_E"/>
    <property type="match status" value="1"/>
</dbReference>
<dbReference type="GO" id="GO:0006888">
    <property type="term" value="P:endoplasmic reticulum to Golgi vesicle-mediated transport"/>
    <property type="evidence" value="ECO:0007669"/>
    <property type="project" value="TreeGrafter"/>
</dbReference>
<evidence type="ECO:0000256" key="9">
    <source>
        <dbReference type="ARBA" id="ARBA00023136"/>
    </source>
</evidence>
<dbReference type="SUPFAM" id="SSF48452">
    <property type="entry name" value="TPR-like"/>
    <property type="match status" value="1"/>
</dbReference>
<organism evidence="13 14">
    <name type="scientific">Chlorella sorokiniana</name>
    <name type="common">Freshwater green alga</name>
    <dbReference type="NCBI Taxonomy" id="3076"/>
    <lineage>
        <taxon>Eukaryota</taxon>
        <taxon>Viridiplantae</taxon>
        <taxon>Chlorophyta</taxon>
        <taxon>core chlorophytes</taxon>
        <taxon>Trebouxiophyceae</taxon>
        <taxon>Chlorellales</taxon>
        <taxon>Chlorellaceae</taxon>
        <taxon>Chlorella clade</taxon>
        <taxon>Chlorella</taxon>
    </lineage>
</organism>
<name>A0A2P6TVU9_CHLSO</name>
<dbReference type="GO" id="GO:0000139">
    <property type="term" value="C:Golgi membrane"/>
    <property type="evidence" value="ECO:0007669"/>
    <property type="project" value="UniProtKB-SubCell"/>
</dbReference>
<evidence type="ECO:0000256" key="2">
    <source>
        <dbReference type="ARBA" id="ARBA00004347"/>
    </source>
</evidence>
<dbReference type="GO" id="GO:0005198">
    <property type="term" value="F:structural molecule activity"/>
    <property type="evidence" value="ECO:0007669"/>
    <property type="project" value="UniProtKB-UniRule"/>
</dbReference>
<dbReference type="Proteomes" id="UP000239899">
    <property type="component" value="Unassembled WGS sequence"/>
</dbReference>
<proteinExistence type="inferred from homology"/>
<keyword evidence="14" id="KW-1185">Reference proteome</keyword>
<dbReference type="EMBL" id="LHPG02000005">
    <property type="protein sequence ID" value="PRW58190.1"/>
    <property type="molecule type" value="Genomic_DNA"/>
</dbReference>
<dbReference type="PANTHER" id="PTHR10805">
    <property type="entry name" value="COATOMER SUBUNIT EPSILON"/>
    <property type="match status" value="1"/>
</dbReference>
<evidence type="ECO:0000313" key="14">
    <source>
        <dbReference type="Proteomes" id="UP000239899"/>
    </source>
</evidence>
<gene>
    <name evidence="13" type="ORF">C2E21_2853</name>
</gene>
<dbReference type="AlphaFoldDB" id="A0A2P6TVU9"/>
<evidence type="ECO:0000256" key="12">
    <source>
        <dbReference type="PIRNR" id="PIRNR016478"/>
    </source>
</evidence>
<evidence type="ECO:0000256" key="10">
    <source>
        <dbReference type="ARBA" id="ARBA00023329"/>
    </source>
</evidence>
<dbReference type="PANTHER" id="PTHR10805:SF0">
    <property type="entry name" value="COATOMER SUBUNIT EPSILON"/>
    <property type="match status" value="1"/>
</dbReference>
<evidence type="ECO:0000256" key="7">
    <source>
        <dbReference type="ARBA" id="ARBA00022927"/>
    </source>
</evidence>
<keyword evidence="6 12" id="KW-0931">ER-Golgi transport</keyword>
<evidence type="ECO:0000256" key="11">
    <source>
        <dbReference type="ARBA" id="ARBA00025582"/>
    </source>
</evidence>
<dbReference type="STRING" id="3076.A0A2P6TVU9"/>
<keyword evidence="5 12" id="KW-0963">Cytoplasm</keyword>
<evidence type="ECO:0000256" key="6">
    <source>
        <dbReference type="ARBA" id="ARBA00022892"/>
    </source>
</evidence>
<dbReference type="InterPro" id="IPR006822">
    <property type="entry name" value="Coatomer_esu"/>
</dbReference>
<dbReference type="Gene3D" id="1.25.40.10">
    <property type="entry name" value="Tetratricopeptide repeat domain"/>
    <property type="match status" value="1"/>
</dbReference>
<comment type="function">
    <text evidence="11 12">The coatomer is a cytosolic protein complex that binds to dilysine motifs and reversibly associates with Golgi non-clathrin-coated vesicles, which further mediate biosynthetic protein transport from the ER, via the Golgi up to the trans Golgi network. The coatomer complex is required for budding from Golgi membranes, and is essential for the retrograde Golgi-to-ER transport of dilysine-tagged proteins.</text>
</comment>
<keyword evidence="9 12" id="KW-0472">Membrane</keyword>
<evidence type="ECO:0000313" key="13">
    <source>
        <dbReference type="EMBL" id="PRW58190.1"/>
    </source>
</evidence>
<comment type="similarity">
    <text evidence="3 12">Belongs to the COPE family.</text>
</comment>
<evidence type="ECO:0000256" key="8">
    <source>
        <dbReference type="ARBA" id="ARBA00023034"/>
    </source>
</evidence>
<dbReference type="GO" id="GO:0030126">
    <property type="term" value="C:COPI vesicle coat"/>
    <property type="evidence" value="ECO:0007669"/>
    <property type="project" value="TreeGrafter"/>
</dbReference>